<reference evidence="8 10" key="2">
    <citation type="journal article" date="2019" name="Microb. Pathog.">
        <title>Comparison of VITEK 2, MALDI-TOF MS, 16S rRNA gene sequencing, and whole-genome sequencing for identification of Roseomonas mucosa.</title>
        <authorList>
            <person name="Rudolph W.W."/>
            <person name="Gunzer F."/>
            <person name="Trauth M."/>
            <person name="Bunk B."/>
            <person name="Bigge R."/>
            <person name="Schrottner P."/>
        </authorList>
    </citation>
    <scope>NUCLEOTIDE SEQUENCE [LARGE SCALE GENOMIC DNA]</scope>
    <source>
        <strain evidence="8 10">DSM 103800</strain>
    </source>
</reference>
<evidence type="ECO:0000313" key="10">
    <source>
        <dbReference type="Proteomes" id="UP001258945"/>
    </source>
</evidence>
<keyword evidence="6" id="KW-0472">Membrane</keyword>
<evidence type="ECO:0000313" key="9">
    <source>
        <dbReference type="Proteomes" id="UP000185494"/>
    </source>
</evidence>
<sequence>MSLSRLPLRFWALLCLIVTFLWDLLASSLSVARIVLSPYAQPLPAIVVVPVEARTRWGVALFAYCVSLTPGSTCLHVSDDLRRFYVHVLDARTDEEVIAQFKRLYERWILMLEGSR</sequence>
<evidence type="ECO:0000313" key="7">
    <source>
        <dbReference type="EMBL" id="APT58757.1"/>
    </source>
</evidence>
<keyword evidence="3" id="KW-1003">Cell membrane</keyword>
<reference evidence="8" key="3">
    <citation type="submission" date="2023-09" db="EMBL/GenBank/DDBJ databases">
        <authorList>
            <person name="Schober I."/>
            <person name="Bunk B."/>
        </authorList>
    </citation>
    <scope>NUCLEOTIDE SEQUENCE</scope>
    <source>
        <strain evidence="8">DSM 103800</strain>
    </source>
</reference>
<keyword evidence="10" id="KW-1185">Reference proteome</keyword>
<proteinExistence type="inferred from homology"/>
<evidence type="ECO:0000313" key="8">
    <source>
        <dbReference type="EMBL" id="MDT8331999.1"/>
    </source>
</evidence>
<dbReference type="KEGG" id="rgi:RGI145_18240"/>
<gene>
    <name evidence="7" type="ORF">RGI145_18240</name>
    <name evidence="8" type="ORF">RQ831_13130</name>
</gene>
<dbReference type="GO" id="GO:0008324">
    <property type="term" value="F:monoatomic cation transmembrane transporter activity"/>
    <property type="evidence" value="ECO:0007669"/>
    <property type="project" value="InterPro"/>
</dbReference>
<evidence type="ECO:0000256" key="3">
    <source>
        <dbReference type="ARBA" id="ARBA00022475"/>
    </source>
</evidence>
<keyword evidence="5" id="KW-1133">Transmembrane helix</keyword>
<dbReference type="RefSeq" id="WP_075799511.1">
    <property type="nucleotide sequence ID" value="NZ_CP015583.1"/>
</dbReference>
<name>A0A1L7AIY7_9PROT</name>
<organism evidence="7 9">
    <name type="scientific">Roseomonas gilardii</name>
    <dbReference type="NCBI Taxonomy" id="257708"/>
    <lineage>
        <taxon>Bacteria</taxon>
        <taxon>Pseudomonadati</taxon>
        <taxon>Pseudomonadota</taxon>
        <taxon>Alphaproteobacteria</taxon>
        <taxon>Acetobacterales</taxon>
        <taxon>Roseomonadaceae</taxon>
        <taxon>Roseomonas</taxon>
    </lineage>
</organism>
<dbReference type="STRING" id="257708.RGI145_18240"/>
<dbReference type="Proteomes" id="UP001258945">
    <property type="component" value="Unassembled WGS sequence"/>
</dbReference>
<dbReference type="EMBL" id="JAVVDO010000020">
    <property type="protein sequence ID" value="MDT8331999.1"/>
    <property type="molecule type" value="Genomic_DNA"/>
</dbReference>
<dbReference type="PANTHER" id="PTHR34584:SF1">
    <property type="entry name" value="NA(+)_H(+) ANTIPORTER SUBUNIT E1"/>
    <property type="match status" value="1"/>
</dbReference>
<reference evidence="7 9" key="1">
    <citation type="submission" date="2016-05" db="EMBL/GenBank/DDBJ databases">
        <title>Complete Genome and Methylome Analysis of Psychrotrophic Bacterial Isolates from Antarctic Lake Untersee.</title>
        <authorList>
            <person name="Fomenkov A."/>
            <person name="Akimov V.N."/>
            <person name="Vasilyeva L.V."/>
            <person name="Andersen D."/>
            <person name="Vincze T."/>
            <person name="Roberts R.J."/>
        </authorList>
    </citation>
    <scope>NUCLEOTIDE SEQUENCE [LARGE SCALE GENOMIC DNA]</scope>
    <source>
        <strain evidence="7 9">U14-5</strain>
    </source>
</reference>
<dbReference type="EMBL" id="CP015583">
    <property type="protein sequence ID" value="APT58757.1"/>
    <property type="molecule type" value="Genomic_DNA"/>
</dbReference>
<dbReference type="eggNOG" id="COG1863">
    <property type="taxonomic scope" value="Bacteria"/>
</dbReference>
<evidence type="ECO:0000256" key="2">
    <source>
        <dbReference type="ARBA" id="ARBA00006228"/>
    </source>
</evidence>
<evidence type="ECO:0000256" key="6">
    <source>
        <dbReference type="ARBA" id="ARBA00023136"/>
    </source>
</evidence>
<evidence type="ECO:0000256" key="4">
    <source>
        <dbReference type="ARBA" id="ARBA00022692"/>
    </source>
</evidence>
<comment type="similarity">
    <text evidence="2">Belongs to the CPA3 antiporters (TC 2.A.63) subunit E family.</text>
</comment>
<dbReference type="GO" id="GO:0005886">
    <property type="term" value="C:plasma membrane"/>
    <property type="evidence" value="ECO:0007669"/>
    <property type="project" value="UniProtKB-SubCell"/>
</dbReference>
<comment type="subcellular location">
    <subcellularLocation>
        <location evidence="1">Cell membrane</location>
        <topology evidence="1">Multi-pass membrane protein</topology>
    </subcellularLocation>
</comment>
<dbReference type="Proteomes" id="UP000185494">
    <property type="component" value="Chromosome 1"/>
</dbReference>
<accession>A0A1L7AIY7</accession>
<dbReference type="InterPro" id="IPR002758">
    <property type="entry name" value="Cation_antiport_E"/>
</dbReference>
<evidence type="ECO:0000256" key="5">
    <source>
        <dbReference type="ARBA" id="ARBA00022989"/>
    </source>
</evidence>
<dbReference type="Pfam" id="PF01899">
    <property type="entry name" value="MNHE"/>
    <property type="match status" value="1"/>
</dbReference>
<evidence type="ECO:0000256" key="1">
    <source>
        <dbReference type="ARBA" id="ARBA00004651"/>
    </source>
</evidence>
<protein>
    <submittedName>
        <fullName evidence="8">Na+/H+ antiporter subunit E</fullName>
    </submittedName>
    <submittedName>
        <fullName evidence="7">Sodium:proton antiporter</fullName>
    </submittedName>
</protein>
<keyword evidence="4" id="KW-0812">Transmembrane</keyword>
<dbReference type="AlphaFoldDB" id="A0A1L7AIY7"/>
<dbReference type="PANTHER" id="PTHR34584">
    <property type="entry name" value="NA(+)/H(+) ANTIPORTER SUBUNIT E1"/>
    <property type="match status" value="1"/>
</dbReference>